<reference evidence="2 3" key="1">
    <citation type="journal article" date="2023" name="J. Hered.">
        <title>Chromosome-level genome of the wood stork (Mycteria americana) provides insight into avian chromosome evolution.</title>
        <authorList>
            <person name="Flamio R. Jr."/>
            <person name="Ramstad K.M."/>
        </authorList>
    </citation>
    <scope>NUCLEOTIDE SEQUENCE [LARGE SCALE GENOMIC DNA]</scope>
    <source>
        <strain evidence="2">JAX WOST 10</strain>
    </source>
</reference>
<feature type="domain" description="Reverse transcriptase" evidence="1">
    <location>
        <begin position="353"/>
        <end position="460"/>
    </location>
</feature>
<organism evidence="2 3">
    <name type="scientific">Mycteria americana</name>
    <name type="common">Wood stork</name>
    <dbReference type="NCBI Taxonomy" id="33587"/>
    <lineage>
        <taxon>Eukaryota</taxon>
        <taxon>Metazoa</taxon>
        <taxon>Chordata</taxon>
        <taxon>Craniata</taxon>
        <taxon>Vertebrata</taxon>
        <taxon>Euteleostomi</taxon>
        <taxon>Archelosauria</taxon>
        <taxon>Archosauria</taxon>
        <taxon>Dinosauria</taxon>
        <taxon>Saurischia</taxon>
        <taxon>Theropoda</taxon>
        <taxon>Coelurosauria</taxon>
        <taxon>Aves</taxon>
        <taxon>Neognathae</taxon>
        <taxon>Neoaves</taxon>
        <taxon>Aequornithes</taxon>
        <taxon>Ciconiiformes</taxon>
        <taxon>Ciconiidae</taxon>
        <taxon>Mycteria</taxon>
    </lineage>
</organism>
<dbReference type="Proteomes" id="UP001333110">
    <property type="component" value="Unassembled WGS sequence"/>
</dbReference>
<evidence type="ECO:0000313" key="3">
    <source>
        <dbReference type="Proteomes" id="UP001333110"/>
    </source>
</evidence>
<keyword evidence="3" id="KW-1185">Reference proteome</keyword>
<sequence>MCACSPEDQPYAGLHQKKGGQQAEGLPLYSALVRPHLEYCVQLWNPQHRKDMDLLEEVRRRATKTIRWMEHLSYEERLRELGLFSLQKRRTRGNGFKPKEGRFRLDIRKTFVTMRVVKHRHRLPREVVDAPSLETFKARLDGALSNLMLQSLWGRGFESHRCQECFLGQSNAGHKYRLGEEWLESSPAERDLGVLLVVSRLHRSQQCALAARRANPMLGCIKHSITSGTKEVIVSLYSALVQPHLECCVQFWAPQFQKDVKVLECLQRRVKKLEGMSYEEWLRTLEKEAEGGNLIALYSFLRRGSGGGGTDLFSLGSRDRTHGNGSKLHQGRFRLGMRKHFFTETERDGFDGWTLQWMRNWLDGHIQRVVVNSSISTWRSMTSGVPQGSYLFNIFISDIDSGIECTLSKFADDTKLSGAVETPEGRDAIQRDLDKLENWAHVNLMTFNKAKCRVLHLGQGNPQCQYRLGDEGIESSPAKKDLGVLVDEKLDMSQRCALAAQKTNPMLGCIKRRVEGLPLYSALVRPHLEYCVQLWNPQHRKDMDLLEEVQRRTTKTIRWMEHLSYEERLRELGLFSLQKRRFQTRGNGFKPKEGRFRVDIKKKFFTVGVMKHWHRLPREVVNAPSLVTFKARLDGALSNLM</sequence>
<evidence type="ECO:0000259" key="1">
    <source>
        <dbReference type="Pfam" id="PF00078"/>
    </source>
</evidence>
<proteinExistence type="predicted"/>
<dbReference type="Pfam" id="PF00078">
    <property type="entry name" value="RVT_1"/>
    <property type="match status" value="1"/>
</dbReference>
<dbReference type="InterPro" id="IPR000477">
    <property type="entry name" value="RT_dom"/>
</dbReference>
<gene>
    <name evidence="2" type="ORF">QYF61_018856</name>
</gene>
<name>A0AAN7Q5K3_MYCAM</name>
<dbReference type="AlphaFoldDB" id="A0AAN7Q5K3"/>
<dbReference type="EMBL" id="JAUNZN010000001">
    <property type="protein sequence ID" value="KAK4831726.1"/>
    <property type="molecule type" value="Genomic_DNA"/>
</dbReference>
<protein>
    <recommendedName>
        <fullName evidence="1">Reverse transcriptase domain-containing protein</fullName>
    </recommendedName>
</protein>
<evidence type="ECO:0000313" key="2">
    <source>
        <dbReference type="EMBL" id="KAK4831726.1"/>
    </source>
</evidence>
<accession>A0AAN7Q5K3</accession>
<comment type="caution">
    <text evidence="2">The sequence shown here is derived from an EMBL/GenBank/DDBJ whole genome shotgun (WGS) entry which is preliminary data.</text>
</comment>
<dbReference type="PANTHER" id="PTHR33332">
    <property type="entry name" value="REVERSE TRANSCRIPTASE DOMAIN-CONTAINING PROTEIN"/>
    <property type="match status" value="1"/>
</dbReference>